<proteinExistence type="predicted"/>
<name>A0ACD5C6I8_9SPHI</name>
<keyword evidence="2" id="KW-1185">Reference proteome</keyword>
<protein>
    <submittedName>
        <fullName evidence="1">Uncharacterized protein</fullName>
    </submittedName>
</protein>
<sequence>MHTRNFLLLLSALIWLSCTKDPIEPNVEPPEVAPSDTTKNEPTVPPDKYEIRKVQFQMSELFSDDNIDEKVFLGGLWSLKDTLEGPRLESLEVKAKKVKFHFLSYNDFS</sequence>
<dbReference type="EMBL" id="CP151087">
    <property type="protein sequence ID" value="WZN57431.1"/>
    <property type="molecule type" value="Genomic_DNA"/>
</dbReference>
<evidence type="ECO:0000313" key="1">
    <source>
        <dbReference type="EMBL" id="WZN57431.1"/>
    </source>
</evidence>
<reference evidence="1" key="1">
    <citation type="submission" date="2024-04" db="EMBL/GenBank/DDBJ databases">
        <title>Complete genome sequence of Sphingobacterium thalpophiium BAA-1094.</title>
        <authorList>
            <person name="Adaikpoh B.I."/>
        </authorList>
    </citation>
    <scope>NUCLEOTIDE SEQUENCE</scope>
    <source>
        <strain evidence="1">BAA-1094</strain>
    </source>
</reference>
<organism evidence="1 2">
    <name type="scientific">Sphingobacterium thalpophilum</name>
    <dbReference type="NCBI Taxonomy" id="259"/>
    <lineage>
        <taxon>Bacteria</taxon>
        <taxon>Pseudomonadati</taxon>
        <taxon>Bacteroidota</taxon>
        <taxon>Sphingobacteriia</taxon>
        <taxon>Sphingobacteriales</taxon>
        <taxon>Sphingobacteriaceae</taxon>
        <taxon>Sphingobacterium</taxon>
    </lineage>
</organism>
<accession>A0ACD5C6I8</accession>
<evidence type="ECO:0000313" key="2">
    <source>
        <dbReference type="Proteomes" id="UP001485301"/>
    </source>
</evidence>
<dbReference type="Proteomes" id="UP001485301">
    <property type="component" value="Chromosome"/>
</dbReference>
<gene>
    <name evidence="1" type="ORF">AACH28_07780</name>
</gene>